<keyword evidence="2" id="KW-1185">Reference proteome</keyword>
<accession>A0A919JRE2</accession>
<dbReference type="InterPro" id="IPR011009">
    <property type="entry name" value="Kinase-like_dom_sf"/>
</dbReference>
<proteinExistence type="predicted"/>
<organism evidence="1 2">
    <name type="scientific">Paractinoplanes rishiriensis</name>
    <dbReference type="NCBI Taxonomy" id="1050105"/>
    <lineage>
        <taxon>Bacteria</taxon>
        <taxon>Bacillati</taxon>
        <taxon>Actinomycetota</taxon>
        <taxon>Actinomycetes</taxon>
        <taxon>Micromonosporales</taxon>
        <taxon>Micromonosporaceae</taxon>
        <taxon>Paractinoplanes</taxon>
    </lineage>
</organism>
<evidence type="ECO:0000313" key="1">
    <source>
        <dbReference type="EMBL" id="GIE93480.1"/>
    </source>
</evidence>
<protein>
    <recommendedName>
        <fullName evidence="3">Aminoglycoside phosphotransferase domain-containing protein</fullName>
    </recommendedName>
</protein>
<dbReference type="AlphaFoldDB" id="A0A919JRE2"/>
<evidence type="ECO:0000313" key="2">
    <source>
        <dbReference type="Proteomes" id="UP000636960"/>
    </source>
</evidence>
<dbReference type="EMBL" id="BOMV01000007">
    <property type="protein sequence ID" value="GIE93480.1"/>
    <property type="molecule type" value="Genomic_DNA"/>
</dbReference>
<dbReference type="Proteomes" id="UP000636960">
    <property type="component" value="Unassembled WGS sequence"/>
</dbReference>
<dbReference type="SUPFAM" id="SSF56112">
    <property type="entry name" value="Protein kinase-like (PK-like)"/>
    <property type="match status" value="1"/>
</dbReference>
<sequence>MPPAALRYLLSHPPTAHPADLRMSATVTTVPDQNPPANAAADHHTHNPELPILREEPAVYSAAGTDMVMERLDGPTMTQAMLAGSVSIAEGAEILAGLLRRLHAVPARGGLGSIVHLDLHPENVLMTRRGPVVIDWPGAHAG</sequence>
<dbReference type="Gene3D" id="1.10.510.10">
    <property type="entry name" value="Transferase(Phosphotransferase) domain 1"/>
    <property type="match status" value="1"/>
</dbReference>
<comment type="caution">
    <text evidence="1">The sequence shown here is derived from an EMBL/GenBank/DDBJ whole genome shotgun (WGS) entry which is preliminary data.</text>
</comment>
<gene>
    <name evidence="1" type="ORF">Ari01nite_09450</name>
</gene>
<name>A0A919JRE2_9ACTN</name>
<evidence type="ECO:0008006" key="3">
    <source>
        <dbReference type="Google" id="ProtNLM"/>
    </source>
</evidence>
<reference evidence="1" key="1">
    <citation type="submission" date="2021-01" db="EMBL/GenBank/DDBJ databases">
        <title>Whole genome shotgun sequence of Actinoplanes rishiriensis NBRC 108556.</title>
        <authorList>
            <person name="Komaki H."/>
            <person name="Tamura T."/>
        </authorList>
    </citation>
    <scope>NUCLEOTIDE SEQUENCE</scope>
    <source>
        <strain evidence="1">NBRC 108556</strain>
    </source>
</reference>